<feature type="transmembrane region" description="Helical" evidence="6">
    <location>
        <begin position="755"/>
        <end position="780"/>
    </location>
</feature>
<evidence type="ECO:0000256" key="6">
    <source>
        <dbReference type="SAM" id="Phobius"/>
    </source>
</evidence>
<dbReference type="InterPro" id="IPR003838">
    <property type="entry name" value="ABC3_permease_C"/>
</dbReference>
<evidence type="ECO:0000313" key="10">
    <source>
        <dbReference type="Proteomes" id="UP001560573"/>
    </source>
</evidence>
<keyword evidence="2" id="KW-1003">Cell membrane</keyword>
<feature type="transmembrane region" description="Helical" evidence="6">
    <location>
        <begin position="426"/>
        <end position="447"/>
    </location>
</feature>
<keyword evidence="3 6" id="KW-0812">Transmembrane</keyword>
<protein>
    <submittedName>
        <fullName evidence="9">ABC transporter permease</fullName>
    </submittedName>
</protein>
<feature type="transmembrane region" description="Helical" evidence="6">
    <location>
        <begin position="340"/>
        <end position="361"/>
    </location>
</feature>
<proteinExistence type="predicted"/>
<reference evidence="9 10" key="1">
    <citation type="submission" date="2023-07" db="EMBL/GenBank/DDBJ databases">
        <authorList>
            <person name="Lian W.-H."/>
        </authorList>
    </citation>
    <scope>NUCLEOTIDE SEQUENCE [LARGE SCALE GENOMIC DNA]</scope>
    <source>
        <strain evidence="9 10">SYSU DXS3180</strain>
    </source>
</reference>
<dbReference type="InterPro" id="IPR050250">
    <property type="entry name" value="Macrolide_Exporter_MacB"/>
</dbReference>
<evidence type="ECO:0000256" key="1">
    <source>
        <dbReference type="ARBA" id="ARBA00004651"/>
    </source>
</evidence>
<evidence type="ECO:0000256" key="2">
    <source>
        <dbReference type="ARBA" id="ARBA00022475"/>
    </source>
</evidence>
<dbReference type="Pfam" id="PF02687">
    <property type="entry name" value="FtsX"/>
    <property type="match status" value="2"/>
</dbReference>
<evidence type="ECO:0000259" key="8">
    <source>
        <dbReference type="Pfam" id="PF12704"/>
    </source>
</evidence>
<dbReference type="EMBL" id="JAULBC010000002">
    <property type="protein sequence ID" value="MEX6687056.1"/>
    <property type="molecule type" value="Genomic_DNA"/>
</dbReference>
<feature type="domain" description="ABC3 transporter permease C-terminal" evidence="7">
    <location>
        <begin position="675"/>
        <end position="783"/>
    </location>
</feature>
<keyword evidence="4 6" id="KW-1133">Transmembrane helix</keyword>
<dbReference type="PANTHER" id="PTHR30572">
    <property type="entry name" value="MEMBRANE COMPONENT OF TRANSPORTER-RELATED"/>
    <property type="match status" value="1"/>
</dbReference>
<evidence type="ECO:0000259" key="7">
    <source>
        <dbReference type="Pfam" id="PF02687"/>
    </source>
</evidence>
<keyword evidence="10" id="KW-1185">Reference proteome</keyword>
<name>A0ABV3ZB06_9BACT</name>
<evidence type="ECO:0000256" key="5">
    <source>
        <dbReference type="ARBA" id="ARBA00023136"/>
    </source>
</evidence>
<evidence type="ECO:0000256" key="3">
    <source>
        <dbReference type="ARBA" id="ARBA00022692"/>
    </source>
</evidence>
<comment type="caution">
    <text evidence="9">The sequence shown here is derived from an EMBL/GenBank/DDBJ whole genome shotgun (WGS) entry which is preliminary data.</text>
</comment>
<dbReference type="RefSeq" id="WP_369328460.1">
    <property type="nucleotide sequence ID" value="NZ_JAULBC010000002.1"/>
</dbReference>
<feature type="transmembrane region" description="Helical" evidence="6">
    <location>
        <begin position="287"/>
        <end position="306"/>
    </location>
</feature>
<feature type="transmembrane region" description="Helical" evidence="6">
    <location>
        <begin position="381"/>
        <end position="405"/>
    </location>
</feature>
<dbReference type="Pfam" id="PF12704">
    <property type="entry name" value="MacB_PCD"/>
    <property type="match status" value="1"/>
</dbReference>
<dbReference type="Proteomes" id="UP001560573">
    <property type="component" value="Unassembled WGS sequence"/>
</dbReference>
<feature type="transmembrane region" description="Helical" evidence="6">
    <location>
        <begin position="671"/>
        <end position="691"/>
    </location>
</feature>
<comment type="subcellular location">
    <subcellularLocation>
        <location evidence="1">Cell membrane</location>
        <topology evidence="1">Multi-pass membrane protein</topology>
    </subcellularLocation>
</comment>
<dbReference type="InterPro" id="IPR025857">
    <property type="entry name" value="MacB_PCD"/>
</dbReference>
<feature type="transmembrane region" description="Helical" evidence="6">
    <location>
        <begin position="712"/>
        <end position="735"/>
    </location>
</feature>
<sequence>MLKNYLKTAFRNLSRHKIFSFINIMGLAVGMTSAFLIFIYVSFEKSYDNFHSKADRIYRVVTDVKTPTETIRTGMTTTPIAINVKKDFPEVEDAVRVTRDEFLIRKGEMKFQEKKVVLADSTLFNVFDFKLIAGNKKTALTEPMSVIMSESLAKKYFNKANPLGQQILLTGAAINATITGVMKDIPENSQIKADMLVSMSSFRQIYGYPTSDSEWTNHNYYTYLLLKPHVDAKAFEKKLPAFMEFHHGEESKKLQMFETLTLEPLRDVYLKSKRDGFVSGSISNVNIFSIVAIFILLIACINFINLTTARSAERAKEVGIRKVVGAARYQLTKQFLGESIIICMIAFVLSVLLCQLLMPLFNHLAGKTISTNVFSDYSNILILFVLAIVIGFIAGFYPSLVLSSFRPISVLKGRFSTGTKGVTLRKSLVVFQFTISIVLIVSTIVVYKQLSYMRNRDLGFSKDQEMIINTNYDKNKDAFKQSLASIPGVISSTYSSSVPGSDHTSAYSQVENKTGEMQKTNLNLYFVDFNYIDQYKLKVVAGRAFSKEYPTDSTKAMVINESAARILGYATPQEAVGRKFDQWGRQGVIIGVLKNFNYKSLQQDIQPLTMRIEPGSFGTISIKIATANIKQTVKAIEKSWNHIIPNRPFEYNFLDEYLNQQYQAENKFGSLFFNFAILTIFISCLGLLGLASYSTIQRTKEIGVRKVLGASVSNIVGLLSMDFIKLVFIAFLIASPVGWYAMNKWLNDFAYRTNITWWVFVLAGIGSLLIVFITISFQAVKAAVENPVKSLRTE</sequence>
<organism evidence="9 10">
    <name type="scientific">Danxiaibacter flavus</name>
    <dbReference type="NCBI Taxonomy" id="3049108"/>
    <lineage>
        <taxon>Bacteria</taxon>
        <taxon>Pseudomonadati</taxon>
        <taxon>Bacteroidota</taxon>
        <taxon>Chitinophagia</taxon>
        <taxon>Chitinophagales</taxon>
        <taxon>Chitinophagaceae</taxon>
        <taxon>Danxiaibacter</taxon>
    </lineage>
</organism>
<keyword evidence="5 6" id="KW-0472">Membrane</keyword>
<evidence type="ECO:0000313" key="9">
    <source>
        <dbReference type="EMBL" id="MEX6687056.1"/>
    </source>
</evidence>
<evidence type="ECO:0000256" key="4">
    <source>
        <dbReference type="ARBA" id="ARBA00022989"/>
    </source>
</evidence>
<feature type="domain" description="ABC3 transporter permease C-terminal" evidence="7">
    <location>
        <begin position="290"/>
        <end position="404"/>
    </location>
</feature>
<feature type="transmembrane region" description="Helical" evidence="6">
    <location>
        <begin position="21"/>
        <end position="43"/>
    </location>
</feature>
<dbReference type="PANTHER" id="PTHR30572:SF18">
    <property type="entry name" value="ABC-TYPE MACROLIDE FAMILY EXPORT SYSTEM PERMEASE COMPONENT 2"/>
    <property type="match status" value="1"/>
</dbReference>
<feature type="domain" description="MacB-like periplasmic core" evidence="8">
    <location>
        <begin position="20"/>
        <end position="240"/>
    </location>
</feature>
<accession>A0ABV3ZB06</accession>
<gene>
    <name evidence="9" type="ORF">QTN47_06100</name>
</gene>